<keyword evidence="2" id="KW-0472">Membrane</keyword>
<dbReference type="EMBL" id="HBGF01006204">
    <property type="protein sequence ID" value="CAD9095492.1"/>
    <property type="molecule type" value="Transcribed_RNA"/>
</dbReference>
<proteinExistence type="predicted"/>
<feature type="region of interest" description="Disordered" evidence="1">
    <location>
        <begin position="1"/>
        <end position="23"/>
    </location>
</feature>
<sequence length="303" mass="31798">MARSSSRSRMGSRTKADTHEAACGVRRISTPTPLVRSSTRNSSSLTLVQLAVVIVLGMLGVAAACAGWVAVVGAINSKSNFDLSQATTAPETAQPRHVVVPVARLAIWETVSVSVAVPSTLYVSVGGLVANLGYELRVSYLGTPPVRLSLSVLSESDAAAVSKDVAHSPNIGHPLRGQGTHRKLLDCDRVLFTAYGSENMNGTFDVTVPAVSATQTSARTLRIHTEAGAAADPTLPVGTWGTCHMVLSARPVVLGGLPVDAVPVFVACVFGVAAMLLVVCTCLRREVRDELQYDARTDAPKQE</sequence>
<dbReference type="AlphaFoldDB" id="A0A7S1L6H1"/>
<evidence type="ECO:0000313" key="3">
    <source>
        <dbReference type="EMBL" id="CAD9095492.1"/>
    </source>
</evidence>
<protein>
    <submittedName>
        <fullName evidence="3">Uncharacterized protein</fullName>
    </submittedName>
</protein>
<reference evidence="3" key="1">
    <citation type="submission" date="2021-01" db="EMBL/GenBank/DDBJ databases">
        <authorList>
            <person name="Corre E."/>
            <person name="Pelletier E."/>
            <person name="Niang G."/>
            <person name="Scheremetjew M."/>
            <person name="Finn R."/>
            <person name="Kale V."/>
            <person name="Holt S."/>
            <person name="Cochrane G."/>
            <person name="Meng A."/>
            <person name="Brown T."/>
            <person name="Cohen L."/>
        </authorList>
    </citation>
    <scope>NUCLEOTIDE SEQUENCE</scope>
    <source>
        <strain evidence="3">CCAP 1951/1</strain>
    </source>
</reference>
<feature type="compositionally biased region" description="Low complexity" evidence="1">
    <location>
        <begin position="1"/>
        <end position="13"/>
    </location>
</feature>
<name>A0A7S1L6H1_NEODS</name>
<evidence type="ECO:0000256" key="2">
    <source>
        <dbReference type="SAM" id="Phobius"/>
    </source>
</evidence>
<feature type="transmembrane region" description="Helical" evidence="2">
    <location>
        <begin position="261"/>
        <end position="283"/>
    </location>
</feature>
<feature type="transmembrane region" description="Helical" evidence="2">
    <location>
        <begin position="45"/>
        <end position="71"/>
    </location>
</feature>
<organism evidence="3">
    <name type="scientific">Neobodo designis</name>
    <name type="common">Flagellated protozoan</name>
    <name type="synonym">Bodo designis</name>
    <dbReference type="NCBI Taxonomy" id="312471"/>
    <lineage>
        <taxon>Eukaryota</taxon>
        <taxon>Discoba</taxon>
        <taxon>Euglenozoa</taxon>
        <taxon>Kinetoplastea</taxon>
        <taxon>Metakinetoplastina</taxon>
        <taxon>Neobodonida</taxon>
        <taxon>Neobodo</taxon>
    </lineage>
</organism>
<gene>
    <name evidence="3" type="ORF">NDES1114_LOCUS4228</name>
</gene>
<keyword evidence="2" id="KW-1133">Transmembrane helix</keyword>
<evidence type="ECO:0000256" key="1">
    <source>
        <dbReference type="SAM" id="MobiDB-lite"/>
    </source>
</evidence>
<accession>A0A7S1L6H1</accession>
<keyword evidence="2" id="KW-0812">Transmembrane</keyword>